<dbReference type="InterPro" id="IPR027417">
    <property type="entry name" value="P-loop_NTPase"/>
</dbReference>
<dbReference type="PROSITE" id="PS51192">
    <property type="entry name" value="HELICASE_ATP_BIND_1"/>
    <property type="match status" value="1"/>
</dbReference>
<keyword evidence="8" id="KW-0221">Differentiation</keyword>
<keyword evidence="12" id="KW-0744">Spermatogenesis</keyword>
<evidence type="ECO:0000313" key="19">
    <source>
        <dbReference type="Proteomes" id="UP000076408"/>
    </source>
</evidence>
<dbReference type="InterPro" id="IPR011545">
    <property type="entry name" value="DEAD/DEAH_box_helicase_dom"/>
</dbReference>
<dbReference type="PROSITE" id="PS51194">
    <property type="entry name" value="HELICASE_CTER"/>
    <property type="match status" value="1"/>
</dbReference>
<comment type="similarity">
    <text evidence="2">Belongs to the DEAD box helicase family. DEAH subfamily.</text>
</comment>
<feature type="region of interest" description="Disordered" evidence="17">
    <location>
        <begin position="77"/>
        <end position="96"/>
    </location>
</feature>
<keyword evidence="5" id="KW-0217">Developmental protein</keyword>
<dbReference type="GO" id="GO:0005737">
    <property type="term" value="C:cytoplasm"/>
    <property type="evidence" value="ECO:0007669"/>
    <property type="project" value="UniProtKB-SubCell"/>
</dbReference>
<dbReference type="InterPro" id="IPR001650">
    <property type="entry name" value="Helicase_C-like"/>
</dbReference>
<evidence type="ECO:0000256" key="14">
    <source>
        <dbReference type="ARBA" id="ARBA00023254"/>
    </source>
</evidence>
<evidence type="ECO:0000256" key="11">
    <source>
        <dbReference type="ARBA" id="ARBA00022840"/>
    </source>
</evidence>
<dbReference type="CDD" id="cd18791">
    <property type="entry name" value="SF2_C_RHA"/>
    <property type="match status" value="1"/>
</dbReference>
<dbReference type="SMART" id="SM00487">
    <property type="entry name" value="DEXDc"/>
    <property type="match status" value="1"/>
</dbReference>
<protein>
    <recommendedName>
        <fullName evidence="4">Probable ATP-dependent RNA helicase spindle-E</fullName>
        <ecNumber evidence="3">3.6.4.13</ecNumber>
    </recommendedName>
</protein>
<comment type="function">
    <text evidence="16">Probable ATP-binding RNA helicase which plays a central role during gametogenesis by repressing transposable elements and preventing their mobilization, which is essential for the germline integrity. Acts via the piRNA metabolic process, which mediates the repression of transposable elements during meiosis by forming complexes composed of piRNAs and Piwi proteins and govern the methylation and subsequent repression of transposons.</text>
</comment>
<dbReference type="InterPro" id="IPR007502">
    <property type="entry name" value="Helicase-assoc_dom"/>
</dbReference>
<dbReference type="EC" id="3.6.4.13" evidence="3"/>
<dbReference type="VEuPathDB" id="VectorBase:ASTEI00429"/>
<comment type="catalytic activity">
    <reaction evidence="15">
        <text>ATP + H2O = ADP + phosphate + H(+)</text>
        <dbReference type="Rhea" id="RHEA:13065"/>
        <dbReference type="ChEBI" id="CHEBI:15377"/>
        <dbReference type="ChEBI" id="CHEBI:15378"/>
        <dbReference type="ChEBI" id="CHEBI:30616"/>
        <dbReference type="ChEBI" id="CHEBI:43474"/>
        <dbReference type="ChEBI" id="CHEBI:456216"/>
        <dbReference type="EC" id="3.6.4.13"/>
    </reaction>
</comment>
<evidence type="ECO:0000256" key="16">
    <source>
        <dbReference type="ARBA" id="ARBA00054650"/>
    </source>
</evidence>
<dbReference type="GO" id="GO:0051321">
    <property type="term" value="P:meiotic cell cycle"/>
    <property type="evidence" value="ECO:0007669"/>
    <property type="project" value="UniProtKB-KW"/>
</dbReference>
<name>A0A182XW43_ANOST</name>
<organism evidence="18 19">
    <name type="scientific">Anopheles stephensi</name>
    <name type="common">Indo-Pakistan malaria mosquito</name>
    <dbReference type="NCBI Taxonomy" id="30069"/>
    <lineage>
        <taxon>Eukaryota</taxon>
        <taxon>Metazoa</taxon>
        <taxon>Ecdysozoa</taxon>
        <taxon>Arthropoda</taxon>
        <taxon>Hexapoda</taxon>
        <taxon>Insecta</taxon>
        <taxon>Pterygota</taxon>
        <taxon>Neoptera</taxon>
        <taxon>Endopterygota</taxon>
        <taxon>Diptera</taxon>
        <taxon>Nematocera</taxon>
        <taxon>Culicoidea</taxon>
        <taxon>Culicidae</taxon>
        <taxon>Anophelinae</taxon>
        <taxon>Anopheles</taxon>
    </lineage>
</organism>
<dbReference type="GO" id="GO:0031047">
    <property type="term" value="P:regulatory ncRNA-mediated gene silencing"/>
    <property type="evidence" value="ECO:0007669"/>
    <property type="project" value="UniProtKB-KW"/>
</dbReference>
<dbReference type="GO" id="GO:0030154">
    <property type="term" value="P:cell differentiation"/>
    <property type="evidence" value="ECO:0007669"/>
    <property type="project" value="UniProtKB-KW"/>
</dbReference>
<reference evidence="18" key="2">
    <citation type="submission" date="2020-05" db="UniProtKB">
        <authorList>
            <consortium name="EnsemblMetazoa"/>
        </authorList>
    </citation>
    <scope>IDENTIFICATION</scope>
    <source>
        <strain evidence="18">Indian</strain>
    </source>
</reference>
<evidence type="ECO:0000256" key="13">
    <source>
        <dbReference type="ARBA" id="ARBA00023158"/>
    </source>
</evidence>
<accession>A0A182XW43</accession>
<keyword evidence="19" id="KW-1185">Reference proteome</keyword>
<dbReference type="Pfam" id="PF00270">
    <property type="entry name" value="DEAD"/>
    <property type="match status" value="1"/>
</dbReference>
<evidence type="ECO:0000256" key="12">
    <source>
        <dbReference type="ARBA" id="ARBA00022871"/>
    </source>
</evidence>
<keyword evidence="13" id="KW-0943">RNA-mediated gene silencing</keyword>
<evidence type="ECO:0000256" key="4">
    <source>
        <dbReference type="ARBA" id="ARBA00013352"/>
    </source>
</evidence>
<sequence>MDDDEKDELLEFFDFSIPFERTTVRSAVGGSERRSLNIEAQTIPFRHVMGTEYAKAIVKQEEARILSDLIGETLNKSTGSRMDEVDDASSMADEDEEHLGRVRAKELMEPIFSRYNLTVTPNKLTIHQSKEHILKTIRENPVVVLQGATGCGKTTQVPQYLLEDAYKRREWCNIIVTQPRKIAATSIARRVAAERSCELGTLVGFKVGLKEKISEDTRLTYVTTGVLLNKLINSKSLSQYTHIILDEVHEREVDMDFLLIIVRRLLTQSRHTKIILMSATIESSEFAQYFKIPGRNSLFAPQLAVSNTPQHDVTVFYLENLEKLRIDFSIKYEQPEVHEKMYFVAAKVAIVCDRYIDECETASNIDYKPSIIMFLPGINEIDRMAEVLRNFVGDNIPNALQTKFTILKLHSTLPSEEQALVFRPPPPGYRKVILSTNIAESSITIPDVKFGKLNQKFVCPLAVCIGNSLGLNVLLIFFLATVIDFCLHRLLVADTLNNFTSLQTQWASRNNCIQRAGRAGRVMNGRVYRLVNKHFYDNGMAQSPEPEMVRCPLGAVVLKTKLLDMGPPHTILALAMSPPNLSDVSNTVLQLKEVGALLRTTKGVYDVQDGDITYLGQLMSQIPVDITLAKLVVLGYVFSVLEEAIIIAAGMNVKNVFCAMRTVEALRIKRYFANGSASDGIAILNAYTWWRSVKEQGTGGDTVGWCQRYMLDLKSLTEMAELVQEITYRLKSANIRVVAGARNARWNDRERTVVLKVVMAGAFYPNYFLPLSSSERDLGDRMVYTEIGGRNPFRTVFFSGFDHYNYIGPLYRNQIRALLTERKADPERQALMKVDFERSTNKIFVQFEYPPDLQPGQNQIRYDERNMVDRIHPGVYEAIKLRQVRRSQSELLVMHHNDAVAFATENGLGVWKNNEWHPRSIEIPNVQLSVEPAIYCKELTATVTYVQDPNKFYLRPHGNDNIYKDIERQLSESAALLRPFSALDSLKQRDIVAAPLPHTSVKTMGRAKLLKEYTIRGVTSWAVFFMDFGSTAVIPVGQLRKLEGISLVALTTMPDRVFEASLAGVQPCAVRSPKDVWTEDTVKYFRQLVLGKRLHVEIYSVVNRVSMVVLRRSPQDSAEQTINRELIRLHHAQESEESYVSKMNHEKRLRVQSDMELDSMYEVQIKNDDSEQQRYLEDDDPVNLQLPRDMLKVRLMLRGPYSPLEIKCSSTVFSGYRKPVSIENSSLNSVLLDTNPQNPHTKLLVAGCVNETSNNTLIARQTTMMPNIPGLPVLMALIFAPTCQLRKDPEETRVVGLLAGLGIDPHTGNSIYPEHDMSMSVDICLDEEDIGDINALRYTMDSILHSGHNEQTQLFGEFSIESLMGKVKDYLIKILQRERAVQENRGMIHDFRWDTGIKNAGSSKQTNQNIMIDIYSKAIFPLYDKLNLYPLPVSKMEFMRRHCAELHLITESRVPLPKGGILCQLCDVNLESEHALRIHFCSSLHRELEKKILFRP</sequence>
<evidence type="ECO:0000256" key="10">
    <source>
        <dbReference type="ARBA" id="ARBA00022806"/>
    </source>
</evidence>
<dbReference type="Gene3D" id="3.40.50.300">
    <property type="entry name" value="P-loop containing nucleotide triphosphate hydrolases"/>
    <property type="match status" value="2"/>
</dbReference>
<dbReference type="VEuPathDB" id="VectorBase:ASTE004211"/>
<dbReference type="GO" id="GO:0016787">
    <property type="term" value="F:hydrolase activity"/>
    <property type="evidence" value="ECO:0007669"/>
    <property type="project" value="UniProtKB-KW"/>
</dbReference>
<dbReference type="GO" id="GO:0003724">
    <property type="term" value="F:RNA helicase activity"/>
    <property type="evidence" value="ECO:0007669"/>
    <property type="project" value="UniProtKB-EC"/>
</dbReference>
<dbReference type="PANTHER" id="PTHR18934">
    <property type="entry name" value="ATP-DEPENDENT RNA HELICASE"/>
    <property type="match status" value="1"/>
</dbReference>
<evidence type="ECO:0000256" key="6">
    <source>
        <dbReference type="ARBA" id="ARBA00022490"/>
    </source>
</evidence>
<feature type="compositionally biased region" description="Acidic residues" evidence="17">
    <location>
        <begin position="84"/>
        <end position="96"/>
    </location>
</feature>
<dbReference type="EnsemblMetazoa" id="ASTEI00429-RA">
    <property type="protein sequence ID" value="ASTEI00429-PA"/>
    <property type="gene ID" value="ASTEI00429"/>
</dbReference>
<keyword evidence="10" id="KW-0347">Helicase</keyword>
<dbReference type="InterPro" id="IPR014001">
    <property type="entry name" value="Helicase_ATP-bd"/>
</dbReference>
<evidence type="ECO:0000256" key="9">
    <source>
        <dbReference type="ARBA" id="ARBA00022801"/>
    </source>
</evidence>
<dbReference type="SMART" id="SM00490">
    <property type="entry name" value="HELICc"/>
    <property type="match status" value="1"/>
</dbReference>
<keyword evidence="6" id="KW-0963">Cytoplasm</keyword>
<dbReference type="GO" id="GO:0005524">
    <property type="term" value="F:ATP binding"/>
    <property type="evidence" value="ECO:0007669"/>
    <property type="project" value="UniProtKB-KW"/>
</dbReference>
<dbReference type="VEuPathDB" id="VectorBase:ASTEI20_044969"/>
<dbReference type="Pfam" id="PF00271">
    <property type="entry name" value="Helicase_C"/>
    <property type="match status" value="1"/>
</dbReference>
<dbReference type="Proteomes" id="UP000076408">
    <property type="component" value="Unassembled WGS sequence"/>
</dbReference>
<dbReference type="GO" id="GO:0003723">
    <property type="term" value="F:RNA binding"/>
    <property type="evidence" value="ECO:0007669"/>
    <property type="project" value="TreeGrafter"/>
</dbReference>
<evidence type="ECO:0000256" key="2">
    <source>
        <dbReference type="ARBA" id="ARBA00008792"/>
    </source>
</evidence>
<proteinExistence type="inferred from homology"/>
<evidence type="ECO:0000256" key="5">
    <source>
        <dbReference type="ARBA" id="ARBA00022473"/>
    </source>
</evidence>
<evidence type="ECO:0000256" key="1">
    <source>
        <dbReference type="ARBA" id="ARBA00004496"/>
    </source>
</evidence>
<evidence type="ECO:0000256" key="17">
    <source>
        <dbReference type="SAM" id="MobiDB-lite"/>
    </source>
</evidence>
<dbReference type="Gene3D" id="1.20.120.1080">
    <property type="match status" value="1"/>
</dbReference>
<dbReference type="Gene3D" id="2.40.50.90">
    <property type="match status" value="1"/>
</dbReference>
<evidence type="ECO:0000256" key="8">
    <source>
        <dbReference type="ARBA" id="ARBA00022782"/>
    </source>
</evidence>
<dbReference type="STRING" id="30069.A0A182XW43"/>
<dbReference type="InterPro" id="IPR035437">
    <property type="entry name" value="SNase_OB-fold_sf"/>
</dbReference>
<keyword evidence="9" id="KW-0378">Hydrolase</keyword>
<dbReference type="OMA" id="QRSAYCS"/>
<evidence type="ECO:0000256" key="15">
    <source>
        <dbReference type="ARBA" id="ARBA00047984"/>
    </source>
</evidence>
<reference evidence="19" key="1">
    <citation type="journal article" date="2014" name="Genome Biol.">
        <title>Genome analysis of a major urban malaria vector mosquito, Anopheles stephensi.</title>
        <authorList>
            <person name="Jiang X."/>
            <person name="Peery A."/>
            <person name="Hall A.B."/>
            <person name="Sharma A."/>
            <person name="Chen X.G."/>
            <person name="Waterhouse R.M."/>
            <person name="Komissarov A."/>
            <person name="Riehle M.M."/>
            <person name="Shouche Y."/>
            <person name="Sharakhova M.V."/>
            <person name="Lawson D."/>
            <person name="Pakpour N."/>
            <person name="Arensburger P."/>
            <person name="Davidson V.L."/>
            <person name="Eiglmeier K."/>
            <person name="Emrich S."/>
            <person name="George P."/>
            <person name="Kennedy R.C."/>
            <person name="Mane S.P."/>
            <person name="Maslen G."/>
            <person name="Oringanje C."/>
            <person name="Qi Y."/>
            <person name="Settlage R."/>
            <person name="Tojo M."/>
            <person name="Tubio J.M."/>
            <person name="Unger M.F."/>
            <person name="Wang B."/>
            <person name="Vernick K.D."/>
            <person name="Ribeiro J.M."/>
            <person name="James A.A."/>
            <person name="Michel K."/>
            <person name="Riehle M.A."/>
            <person name="Luckhart S."/>
            <person name="Sharakhov I.V."/>
            <person name="Tu Z."/>
        </authorList>
    </citation>
    <scope>NUCLEOTIDE SEQUENCE [LARGE SCALE GENOMIC DNA]</scope>
    <source>
        <strain evidence="19">Indian</strain>
    </source>
</reference>
<keyword evidence="7" id="KW-0547">Nucleotide-binding</keyword>
<dbReference type="SMART" id="SM00847">
    <property type="entry name" value="HA2"/>
    <property type="match status" value="1"/>
</dbReference>
<dbReference type="GO" id="GO:0007283">
    <property type="term" value="P:spermatogenesis"/>
    <property type="evidence" value="ECO:0007669"/>
    <property type="project" value="UniProtKB-KW"/>
</dbReference>
<keyword evidence="11" id="KW-0067">ATP-binding</keyword>
<dbReference type="FunFam" id="3.40.50.300:FF:001676">
    <property type="entry name" value="DExH-box ATP-dependent RNA helicase DExH7 chloroplastic"/>
    <property type="match status" value="1"/>
</dbReference>
<evidence type="ECO:0000256" key="7">
    <source>
        <dbReference type="ARBA" id="ARBA00022741"/>
    </source>
</evidence>
<dbReference type="PANTHER" id="PTHR18934:SF113">
    <property type="entry name" value="ATP-DEPENDENT RNA HELICASE TDRD9"/>
    <property type="match status" value="1"/>
</dbReference>
<evidence type="ECO:0000256" key="3">
    <source>
        <dbReference type="ARBA" id="ARBA00012552"/>
    </source>
</evidence>
<comment type="subcellular location">
    <subcellularLocation>
        <location evidence="1">Cytoplasm</location>
    </subcellularLocation>
</comment>
<dbReference type="SUPFAM" id="SSF52540">
    <property type="entry name" value="P-loop containing nucleoside triphosphate hydrolases"/>
    <property type="match status" value="1"/>
</dbReference>
<evidence type="ECO:0000313" key="18">
    <source>
        <dbReference type="EnsemblMetazoa" id="ASTEI00429-PA"/>
    </source>
</evidence>
<keyword evidence="14" id="KW-0469">Meiosis</keyword>